<proteinExistence type="predicted"/>
<dbReference type="EMBL" id="LXQA010279050">
    <property type="protein sequence ID" value="MCI40378.1"/>
    <property type="molecule type" value="Genomic_DNA"/>
</dbReference>
<feature type="region of interest" description="Disordered" evidence="1">
    <location>
        <begin position="14"/>
        <end position="34"/>
    </location>
</feature>
<comment type="caution">
    <text evidence="2">The sequence shown here is derived from an EMBL/GenBank/DDBJ whole genome shotgun (WGS) entry which is preliminary data.</text>
</comment>
<name>A0A392RUR5_9FABA</name>
<accession>A0A392RUR5</accession>
<sequence>EDGDEAKILAVEVEEEEGEEKVEMSVLDLHHNST</sequence>
<reference evidence="2 3" key="1">
    <citation type="journal article" date="2018" name="Front. Plant Sci.">
        <title>Red Clover (Trifolium pratense) and Zigzag Clover (T. medium) - A Picture of Genomic Similarities and Differences.</title>
        <authorList>
            <person name="Dluhosova J."/>
            <person name="Istvanek J."/>
            <person name="Nedelnik J."/>
            <person name="Repkova J."/>
        </authorList>
    </citation>
    <scope>NUCLEOTIDE SEQUENCE [LARGE SCALE GENOMIC DNA]</scope>
    <source>
        <strain evidence="3">cv. 10/8</strain>
        <tissue evidence="2">Leaf</tissue>
    </source>
</reference>
<dbReference type="AlphaFoldDB" id="A0A392RUR5"/>
<evidence type="ECO:0000256" key="1">
    <source>
        <dbReference type="SAM" id="MobiDB-lite"/>
    </source>
</evidence>
<keyword evidence="3" id="KW-1185">Reference proteome</keyword>
<evidence type="ECO:0000313" key="3">
    <source>
        <dbReference type="Proteomes" id="UP000265520"/>
    </source>
</evidence>
<organism evidence="2 3">
    <name type="scientific">Trifolium medium</name>
    <dbReference type="NCBI Taxonomy" id="97028"/>
    <lineage>
        <taxon>Eukaryota</taxon>
        <taxon>Viridiplantae</taxon>
        <taxon>Streptophyta</taxon>
        <taxon>Embryophyta</taxon>
        <taxon>Tracheophyta</taxon>
        <taxon>Spermatophyta</taxon>
        <taxon>Magnoliopsida</taxon>
        <taxon>eudicotyledons</taxon>
        <taxon>Gunneridae</taxon>
        <taxon>Pentapetalae</taxon>
        <taxon>rosids</taxon>
        <taxon>fabids</taxon>
        <taxon>Fabales</taxon>
        <taxon>Fabaceae</taxon>
        <taxon>Papilionoideae</taxon>
        <taxon>50 kb inversion clade</taxon>
        <taxon>NPAAA clade</taxon>
        <taxon>Hologalegina</taxon>
        <taxon>IRL clade</taxon>
        <taxon>Trifolieae</taxon>
        <taxon>Trifolium</taxon>
    </lineage>
</organism>
<evidence type="ECO:0000313" key="2">
    <source>
        <dbReference type="EMBL" id="MCI40378.1"/>
    </source>
</evidence>
<protein>
    <submittedName>
        <fullName evidence="2">Uncharacterized protein</fullName>
    </submittedName>
</protein>
<feature type="non-terminal residue" evidence="2">
    <location>
        <position position="1"/>
    </location>
</feature>
<dbReference type="Proteomes" id="UP000265520">
    <property type="component" value="Unassembled WGS sequence"/>
</dbReference>